<dbReference type="STRING" id="6945.B7Q3B8"/>
<feature type="domain" description="PDZ" evidence="2">
    <location>
        <begin position="276"/>
        <end position="363"/>
    </location>
</feature>
<sequence>MGHLSFAKKLGSEQAESLSETATVRQALEILRATSGLVKLTIYRPLVDPNAAQNDSVKTENVEDSSEDSSKYLESLDTAMSESTCAPLSFHQQDKQDDNHSDFESSGSACSLRLQEVNAPETRFPPGSSSTTSDVGSSDSDHLVPDLSALDSLARDSEVFRDPGSDCSHASGNAGGPECCRRHKSVDVFKSKESNDLLGDTTARCWLERHASDMVRSCCNGVVFGDEPAGPGLTKWRGTVLSEDADESIEGRKDIAKKEAAPESTSASPLEVECVCVQLQRGWHTKLGFSLRNCNPHAHGSPMSPVVKAVHPGSLAFKDGRILPDDFLIQVNDYSLLGCTAKEAVDYIKRCGGTIRLLFIRIHKKFHVS</sequence>
<dbReference type="PaxDb" id="6945-B7Q3B8"/>
<dbReference type="PANTHER" id="PTHR19964">
    <property type="entry name" value="MULTIPLE PDZ DOMAIN PROTEIN"/>
    <property type="match status" value="1"/>
</dbReference>
<dbReference type="CDD" id="cd00136">
    <property type="entry name" value="PDZ_canonical"/>
    <property type="match status" value="1"/>
</dbReference>
<dbReference type="HOGENOM" id="CLU_750697_0_0_1"/>
<dbReference type="InParanoid" id="B7Q3B8"/>
<evidence type="ECO:0000313" key="3">
    <source>
        <dbReference type="EMBL" id="EEC13340.1"/>
    </source>
</evidence>
<reference evidence="3 5" key="1">
    <citation type="submission" date="2008-03" db="EMBL/GenBank/DDBJ databases">
        <title>Annotation of Ixodes scapularis.</title>
        <authorList>
            <consortium name="Ixodes scapularis Genome Project Consortium"/>
            <person name="Caler E."/>
            <person name="Hannick L.I."/>
            <person name="Bidwell S."/>
            <person name="Joardar V."/>
            <person name="Thiagarajan M."/>
            <person name="Amedeo P."/>
            <person name="Galinsky K.J."/>
            <person name="Schobel S."/>
            <person name="Inman J."/>
            <person name="Hostetler J."/>
            <person name="Miller J."/>
            <person name="Hammond M."/>
            <person name="Megy K."/>
            <person name="Lawson D."/>
            <person name="Kodira C."/>
            <person name="Sutton G."/>
            <person name="Meyer J."/>
            <person name="Hill C.A."/>
            <person name="Birren B."/>
            <person name="Nene V."/>
            <person name="Collins F."/>
            <person name="Alarcon-Chaidez F."/>
            <person name="Wikel S."/>
            <person name="Strausberg R."/>
        </authorList>
    </citation>
    <scope>NUCLEOTIDE SEQUENCE [LARGE SCALE GENOMIC DNA]</scope>
    <source>
        <strain evidence="5">Wikel</strain>
        <strain evidence="3">Wikel colony</strain>
    </source>
</reference>
<dbReference type="InterPro" id="IPR036034">
    <property type="entry name" value="PDZ_sf"/>
</dbReference>
<dbReference type="PROSITE" id="PS50106">
    <property type="entry name" value="PDZ"/>
    <property type="match status" value="1"/>
</dbReference>
<dbReference type="OrthoDB" id="6417639at2759"/>
<dbReference type="Pfam" id="PF00595">
    <property type="entry name" value="PDZ"/>
    <property type="match status" value="1"/>
</dbReference>
<protein>
    <recommendedName>
        <fullName evidence="2">PDZ domain-containing protein</fullName>
    </recommendedName>
</protein>
<dbReference type="SUPFAM" id="SSF50156">
    <property type="entry name" value="PDZ domain-like"/>
    <property type="match status" value="1"/>
</dbReference>
<accession>B7Q3B8</accession>
<evidence type="ECO:0000313" key="4">
    <source>
        <dbReference type="EnsemblMetazoa" id="ISCW009941-PA"/>
    </source>
</evidence>
<gene>
    <name evidence="3" type="ORF">IscW_ISCW009941</name>
</gene>
<dbReference type="PANTHER" id="PTHR19964:SF92">
    <property type="entry name" value="PATJ HOMOLOG"/>
    <property type="match status" value="1"/>
</dbReference>
<dbReference type="EnsemblMetazoa" id="ISCW009941-RA">
    <property type="protein sequence ID" value="ISCW009941-PA"/>
    <property type="gene ID" value="ISCW009941"/>
</dbReference>
<dbReference type="SMART" id="SM00228">
    <property type="entry name" value="PDZ"/>
    <property type="match status" value="1"/>
</dbReference>
<dbReference type="InterPro" id="IPR051342">
    <property type="entry name" value="PDZ_scaffold"/>
</dbReference>
<dbReference type="Gene3D" id="2.30.42.10">
    <property type="match status" value="1"/>
</dbReference>
<dbReference type="EMBL" id="ABJB010714955">
    <property type="status" value="NOT_ANNOTATED_CDS"/>
    <property type="molecule type" value="Genomic_DNA"/>
</dbReference>
<reference evidence="4" key="2">
    <citation type="submission" date="2020-05" db="UniProtKB">
        <authorList>
            <consortium name="EnsemblMetazoa"/>
        </authorList>
    </citation>
    <scope>IDENTIFICATION</scope>
    <source>
        <strain evidence="4">wikel</strain>
    </source>
</reference>
<dbReference type="VEuPathDB" id="VectorBase:ISCP_015263"/>
<feature type="region of interest" description="Disordered" evidence="1">
    <location>
        <begin position="118"/>
        <end position="144"/>
    </location>
</feature>
<dbReference type="AlphaFoldDB" id="B7Q3B8"/>
<dbReference type="InterPro" id="IPR001478">
    <property type="entry name" value="PDZ"/>
</dbReference>
<evidence type="ECO:0000313" key="5">
    <source>
        <dbReference type="Proteomes" id="UP000001555"/>
    </source>
</evidence>
<keyword evidence="5" id="KW-1185">Reference proteome</keyword>
<organism>
    <name type="scientific">Ixodes scapularis</name>
    <name type="common">Black-legged tick</name>
    <name type="synonym">Deer tick</name>
    <dbReference type="NCBI Taxonomy" id="6945"/>
    <lineage>
        <taxon>Eukaryota</taxon>
        <taxon>Metazoa</taxon>
        <taxon>Ecdysozoa</taxon>
        <taxon>Arthropoda</taxon>
        <taxon>Chelicerata</taxon>
        <taxon>Arachnida</taxon>
        <taxon>Acari</taxon>
        <taxon>Parasitiformes</taxon>
        <taxon>Ixodida</taxon>
        <taxon>Ixodoidea</taxon>
        <taxon>Ixodidae</taxon>
        <taxon>Ixodinae</taxon>
        <taxon>Ixodes</taxon>
    </lineage>
</organism>
<proteinExistence type="predicted"/>
<name>B7Q3B8_IXOSC</name>
<feature type="compositionally biased region" description="Low complexity" evidence="1">
    <location>
        <begin position="127"/>
        <end position="138"/>
    </location>
</feature>
<dbReference type="EMBL" id="DS848574">
    <property type="protein sequence ID" value="EEC13340.1"/>
    <property type="molecule type" value="Genomic_DNA"/>
</dbReference>
<dbReference type="VEuPathDB" id="VectorBase:ISCW009941"/>
<evidence type="ECO:0000256" key="1">
    <source>
        <dbReference type="SAM" id="MobiDB-lite"/>
    </source>
</evidence>
<dbReference type="Proteomes" id="UP000001555">
    <property type="component" value="Unassembled WGS sequence"/>
</dbReference>
<evidence type="ECO:0000259" key="2">
    <source>
        <dbReference type="PROSITE" id="PS50106"/>
    </source>
</evidence>
<dbReference type="VEuPathDB" id="VectorBase:ISCI009941"/>